<dbReference type="InterPro" id="IPR006047">
    <property type="entry name" value="GH13_cat_dom"/>
</dbReference>
<dbReference type="InterPro" id="IPR017853">
    <property type="entry name" value="GH"/>
</dbReference>
<gene>
    <name evidence="2" type="ORF">IAA06_09605</name>
</gene>
<dbReference type="Pfam" id="PF00128">
    <property type="entry name" value="Alpha-amylase"/>
    <property type="match status" value="1"/>
</dbReference>
<dbReference type="SUPFAM" id="SSF51445">
    <property type="entry name" value="(Trans)glycosidases"/>
    <property type="match status" value="1"/>
</dbReference>
<dbReference type="Gene3D" id="3.20.20.80">
    <property type="entry name" value="Glycosidases"/>
    <property type="match status" value="1"/>
</dbReference>
<dbReference type="PANTHER" id="PTHR47786">
    <property type="entry name" value="ALPHA-1,4-GLUCAN:MALTOSE-1-PHOSPHATE MALTOSYLTRANSFERASE"/>
    <property type="match status" value="1"/>
</dbReference>
<dbReference type="InterPro" id="IPR013780">
    <property type="entry name" value="Glyco_hydro_b"/>
</dbReference>
<evidence type="ECO:0000259" key="1">
    <source>
        <dbReference type="SMART" id="SM00642"/>
    </source>
</evidence>
<dbReference type="PANTHER" id="PTHR47786:SF2">
    <property type="entry name" value="GLYCOSYL HYDROLASE FAMILY 13 CATALYTIC DOMAIN-CONTAINING PROTEIN"/>
    <property type="match status" value="1"/>
</dbReference>
<dbReference type="EMBL" id="DWYZ01000176">
    <property type="protein sequence ID" value="HJB29030.1"/>
    <property type="molecule type" value="Genomic_DNA"/>
</dbReference>
<protein>
    <submittedName>
        <fullName evidence="2">Alpha-amylase</fullName>
    </submittedName>
</protein>
<dbReference type="Gene3D" id="2.60.40.1180">
    <property type="entry name" value="Golgi alpha-mannosidase II"/>
    <property type="match status" value="1"/>
</dbReference>
<evidence type="ECO:0000313" key="3">
    <source>
        <dbReference type="Proteomes" id="UP000823842"/>
    </source>
</evidence>
<dbReference type="AlphaFoldDB" id="A0A9D2LTK3"/>
<name>A0A9D2LTK3_9FIRM</name>
<comment type="caution">
    <text evidence="2">The sequence shown here is derived from an EMBL/GenBank/DDBJ whole genome shotgun (WGS) entry which is preliminary data.</text>
</comment>
<reference evidence="2" key="1">
    <citation type="journal article" date="2021" name="PeerJ">
        <title>Extensive microbial diversity within the chicken gut microbiome revealed by metagenomics and culture.</title>
        <authorList>
            <person name="Gilroy R."/>
            <person name="Ravi A."/>
            <person name="Getino M."/>
            <person name="Pursley I."/>
            <person name="Horton D.L."/>
            <person name="Alikhan N.F."/>
            <person name="Baker D."/>
            <person name="Gharbi K."/>
            <person name="Hall N."/>
            <person name="Watson M."/>
            <person name="Adriaenssens E.M."/>
            <person name="Foster-Nyarko E."/>
            <person name="Jarju S."/>
            <person name="Secka A."/>
            <person name="Antonio M."/>
            <person name="Oren A."/>
            <person name="Chaudhuri R.R."/>
            <person name="La Ragione R."/>
            <person name="Hildebrand F."/>
            <person name="Pallen M.J."/>
        </authorList>
    </citation>
    <scope>NUCLEOTIDE SEQUENCE</scope>
    <source>
        <strain evidence="2">ChiSjej1B19-5720</strain>
    </source>
</reference>
<reference evidence="2" key="2">
    <citation type="submission" date="2021-04" db="EMBL/GenBank/DDBJ databases">
        <authorList>
            <person name="Gilroy R."/>
        </authorList>
    </citation>
    <scope>NUCLEOTIDE SEQUENCE</scope>
    <source>
        <strain evidence="2">ChiSjej1B19-5720</strain>
    </source>
</reference>
<dbReference type="GO" id="GO:0005975">
    <property type="term" value="P:carbohydrate metabolic process"/>
    <property type="evidence" value="ECO:0007669"/>
    <property type="project" value="InterPro"/>
</dbReference>
<dbReference type="Proteomes" id="UP000823842">
    <property type="component" value="Unassembled WGS sequence"/>
</dbReference>
<accession>A0A9D2LTK3</accession>
<dbReference type="CDD" id="cd11313">
    <property type="entry name" value="AmyAc_arch_bac_AmyA"/>
    <property type="match status" value="1"/>
</dbReference>
<proteinExistence type="predicted"/>
<organism evidence="2 3">
    <name type="scientific">Candidatus Blautia faecavium</name>
    <dbReference type="NCBI Taxonomy" id="2838487"/>
    <lineage>
        <taxon>Bacteria</taxon>
        <taxon>Bacillati</taxon>
        <taxon>Bacillota</taxon>
        <taxon>Clostridia</taxon>
        <taxon>Lachnospirales</taxon>
        <taxon>Lachnospiraceae</taxon>
        <taxon>Blautia</taxon>
    </lineage>
</organism>
<dbReference type="Pfam" id="PF18612">
    <property type="entry name" value="Bac_A_amyl_C"/>
    <property type="match status" value="1"/>
</dbReference>
<evidence type="ECO:0000313" key="2">
    <source>
        <dbReference type="EMBL" id="HJB29030.1"/>
    </source>
</evidence>
<dbReference type="SMART" id="SM00642">
    <property type="entry name" value="Aamy"/>
    <property type="match status" value="1"/>
</dbReference>
<feature type="domain" description="Glycosyl hydrolase family 13 catalytic" evidence="1">
    <location>
        <begin position="11"/>
        <end position="346"/>
    </location>
</feature>
<sequence>MANNTKKELRNLVIYSVYVRNHSEEGTFAGVEKDLDRIKNLGTDVVWFMPTYPIGKKNKKGSLGCPYAIADYRGVNPEYGTREEFEHLIEEIHKRGMKCMMDVVYNHTSPDSWLSENRPDYFYKKADGSFGNKTGDWGDVIDLDYNNKELWDYQIETLCQWAELVDGFRCDVAPLVPVAFWIKAREAVEKVKPGFIWLAETVEPCFIRDNRKLGQVGQSDGEMYQAFDMEYDYDIWEYRDMYLAGEIPLKAYVKILNQQHITYPDNYVKMRCLENHDQRRAKAAIPNESDLINWTAFMFFQQGSALIYAGQETENDRTPSLFDIDKVDWNTGKDISGILTKLAQIKKKDIMAFGAYRLYADEVTDTVIGEYEMEGRKMVGAFALKSQEANVKVDLPDGVYTNLLDGSKICVSAERMKIYGRPVIIEA</sequence>
<dbReference type="InterPro" id="IPR041331">
    <property type="entry name" value="Bac_A_amyl_C"/>
</dbReference>